<keyword evidence="2" id="KW-1133">Transmembrane helix</keyword>
<dbReference type="Pfam" id="PF01757">
    <property type="entry name" value="Acyl_transf_3"/>
    <property type="match status" value="1"/>
</dbReference>
<organism evidence="4 5">
    <name type="scientific">Phycisphaera mikurensis (strain NBRC 102666 / KCTC 22515 / FYK2301M01)</name>
    <dbReference type="NCBI Taxonomy" id="1142394"/>
    <lineage>
        <taxon>Bacteria</taxon>
        <taxon>Pseudomonadati</taxon>
        <taxon>Planctomycetota</taxon>
        <taxon>Phycisphaerae</taxon>
        <taxon>Phycisphaerales</taxon>
        <taxon>Phycisphaeraceae</taxon>
        <taxon>Phycisphaera</taxon>
    </lineage>
</organism>
<dbReference type="EMBL" id="AP012338">
    <property type="protein sequence ID" value="BAM02428.1"/>
    <property type="molecule type" value="Genomic_DNA"/>
</dbReference>
<dbReference type="HOGENOM" id="CLU_023915_6_1_0"/>
<dbReference type="EC" id="2.3.1.-" evidence="4"/>
<keyword evidence="2" id="KW-0812">Transmembrane</keyword>
<feature type="domain" description="Acyltransferase 3" evidence="3">
    <location>
        <begin position="35"/>
        <end position="352"/>
    </location>
</feature>
<dbReference type="PANTHER" id="PTHR37312">
    <property type="entry name" value="MEMBRANE-BOUND ACYLTRANSFERASE YKRP-RELATED"/>
    <property type="match status" value="1"/>
</dbReference>
<name>I0IAZ0_PHYMF</name>
<feature type="transmembrane region" description="Helical" evidence="2">
    <location>
        <begin position="74"/>
        <end position="92"/>
    </location>
</feature>
<keyword evidence="4" id="KW-0808">Transferase</keyword>
<protein>
    <submittedName>
        <fullName evidence="4">Putative acyltransferase</fullName>
        <ecNumber evidence="4">2.3.1.-</ecNumber>
    </submittedName>
</protein>
<feature type="transmembrane region" description="Helical" evidence="2">
    <location>
        <begin position="153"/>
        <end position="174"/>
    </location>
</feature>
<feature type="region of interest" description="Disordered" evidence="1">
    <location>
        <begin position="1"/>
        <end position="29"/>
    </location>
</feature>
<feature type="transmembrane region" description="Helical" evidence="2">
    <location>
        <begin position="239"/>
        <end position="257"/>
    </location>
</feature>
<evidence type="ECO:0000256" key="2">
    <source>
        <dbReference type="SAM" id="Phobius"/>
    </source>
</evidence>
<dbReference type="RefSeq" id="WP_014435648.1">
    <property type="nucleotide sequence ID" value="NC_017080.1"/>
</dbReference>
<dbReference type="AlphaFoldDB" id="I0IAZ0"/>
<evidence type="ECO:0000313" key="4">
    <source>
        <dbReference type="EMBL" id="BAM02428.1"/>
    </source>
</evidence>
<sequence>MLDEPTRRAAAAPPAGGTPRPPRVATAPSGDRCDWVDHARGLGILLVVYGHVMRGLLRSGIVPQNAFLEKLDQAIYAFHMPLFFFLSGMYFLPSLRRRGPVALGLWKVDTVLYPYLVWSILHGSVRVALAERTNHDPLGVLDVLRVWVPIDQYWFLFGLFFIFLLATLPFAAWIPRQPRTGLALLLIGSLAVYGGGVDVPFVWQEVFVFPFLLHFALGVLVATAAAASGRRWSGPRTGAGLLAGALAVAGLLAAVRGGDLLREGMSFEGGADALILAIAGIAGTCGLARLTAAAGLGGLTALGAGSLLIYLAHTLPAGGVRILLDQGLGFTQPGVHLALGLVVALGVPLAFARLAGPRRTGLLLRAPAWLSCTRLAAWWAGRPRGAAAGPAAGHAGEAALAAPPAAAQAEGSGSIRR</sequence>
<proteinExistence type="predicted"/>
<dbReference type="Proteomes" id="UP000007881">
    <property type="component" value="Chromosome"/>
</dbReference>
<feature type="transmembrane region" description="Helical" evidence="2">
    <location>
        <begin position="269"/>
        <end position="288"/>
    </location>
</feature>
<keyword evidence="4" id="KW-0012">Acyltransferase</keyword>
<feature type="compositionally biased region" description="Low complexity" evidence="1">
    <location>
        <begin position="8"/>
        <end position="18"/>
    </location>
</feature>
<reference evidence="4 5" key="1">
    <citation type="submission" date="2012-02" db="EMBL/GenBank/DDBJ databases">
        <title>Complete genome sequence of Phycisphaera mikurensis NBRC 102666.</title>
        <authorList>
            <person name="Ankai A."/>
            <person name="Hosoyama A."/>
            <person name="Terui Y."/>
            <person name="Sekine M."/>
            <person name="Fukai R."/>
            <person name="Kato Y."/>
            <person name="Nakamura S."/>
            <person name="Yamada-Narita S."/>
            <person name="Kawakoshi A."/>
            <person name="Fukunaga Y."/>
            <person name="Yamazaki S."/>
            <person name="Fujita N."/>
        </authorList>
    </citation>
    <scope>NUCLEOTIDE SEQUENCE [LARGE SCALE GENOMIC DNA]</scope>
    <source>
        <strain evidence="5">NBRC 102666 / KCTC 22515 / FYK2301M01</strain>
    </source>
</reference>
<accession>I0IAZ0</accession>
<dbReference type="InterPro" id="IPR002656">
    <property type="entry name" value="Acyl_transf_3_dom"/>
</dbReference>
<evidence type="ECO:0000259" key="3">
    <source>
        <dbReference type="Pfam" id="PF01757"/>
    </source>
</evidence>
<dbReference type="STRING" id="1142394.PSMK_02690"/>
<gene>
    <name evidence="4" type="ordered locus">PSMK_02690</name>
</gene>
<evidence type="ECO:0000256" key="1">
    <source>
        <dbReference type="SAM" id="MobiDB-lite"/>
    </source>
</evidence>
<dbReference type="PANTHER" id="PTHR37312:SF1">
    <property type="entry name" value="MEMBRANE-BOUND ACYLTRANSFERASE YKRP-RELATED"/>
    <property type="match status" value="1"/>
</dbReference>
<dbReference type="KEGG" id="phm:PSMK_02690"/>
<dbReference type="eggNOG" id="COG3594">
    <property type="taxonomic scope" value="Bacteria"/>
</dbReference>
<feature type="transmembrane region" description="Helical" evidence="2">
    <location>
        <begin position="181"/>
        <end position="201"/>
    </location>
</feature>
<keyword evidence="5" id="KW-1185">Reference proteome</keyword>
<keyword evidence="2" id="KW-0472">Membrane</keyword>
<feature type="transmembrane region" description="Helical" evidence="2">
    <location>
        <begin position="207"/>
        <end position="227"/>
    </location>
</feature>
<evidence type="ECO:0000313" key="5">
    <source>
        <dbReference type="Proteomes" id="UP000007881"/>
    </source>
</evidence>
<feature type="transmembrane region" description="Helical" evidence="2">
    <location>
        <begin position="295"/>
        <end position="315"/>
    </location>
</feature>
<dbReference type="GO" id="GO:0016747">
    <property type="term" value="F:acyltransferase activity, transferring groups other than amino-acyl groups"/>
    <property type="evidence" value="ECO:0007669"/>
    <property type="project" value="InterPro"/>
</dbReference>
<dbReference type="OrthoDB" id="7375713at2"/>
<dbReference type="InterPro" id="IPR052734">
    <property type="entry name" value="Nod_factor_acetyltransferase"/>
</dbReference>
<feature type="transmembrane region" description="Helical" evidence="2">
    <location>
        <begin position="335"/>
        <end position="355"/>
    </location>
</feature>